<dbReference type="AlphaFoldDB" id="A0A2A7AM66"/>
<dbReference type="Proteomes" id="UP000220005">
    <property type="component" value="Unassembled WGS sequence"/>
</dbReference>
<feature type="chain" id="PRO_5038535903" evidence="2">
    <location>
        <begin position="23"/>
        <end position="168"/>
    </location>
</feature>
<dbReference type="RefSeq" id="WP_097840364.1">
    <property type="nucleotide sequence ID" value="NZ_NMTY01000033.1"/>
</dbReference>
<dbReference type="EMBL" id="NMTY01000033">
    <property type="protein sequence ID" value="PDX80121.1"/>
    <property type="molecule type" value="Genomic_DNA"/>
</dbReference>
<feature type="compositionally biased region" description="Basic and acidic residues" evidence="1">
    <location>
        <begin position="39"/>
        <end position="54"/>
    </location>
</feature>
<gene>
    <name evidence="3" type="ORF">CGS58_14505</name>
</gene>
<comment type="caution">
    <text evidence="3">The sequence shown here is derived from an EMBL/GenBank/DDBJ whole genome shotgun (WGS) entry which is preliminary data.</text>
</comment>
<keyword evidence="2" id="KW-0732">Signal</keyword>
<name>A0A2A7AM66_9FIRM</name>
<evidence type="ECO:0000313" key="4">
    <source>
        <dbReference type="Proteomes" id="UP000220005"/>
    </source>
</evidence>
<feature type="compositionally biased region" description="Low complexity" evidence="1">
    <location>
        <begin position="93"/>
        <end position="102"/>
    </location>
</feature>
<feature type="signal peptide" evidence="2">
    <location>
        <begin position="1"/>
        <end position="22"/>
    </location>
</feature>
<feature type="region of interest" description="Disordered" evidence="1">
    <location>
        <begin position="39"/>
        <end position="147"/>
    </location>
</feature>
<protein>
    <submittedName>
        <fullName evidence="3">Uncharacterized protein</fullName>
    </submittedName>
</protein>
<proteinExistence type="predicted"/>
<sequence length="168" mass="17289">MKTLFRVLGAAAAVAVTSVAIVALDKVLNDKGSLHVEEVEFPKDAEKDPEEAAKTAEAYAEGEAKTEHTPAEPGAAWPPAFAKEDGQPPEPQAPEAAPAVEAAKAEKAEATAEPEAAEEKPAAGEVSVNPVEAGPVVAPKDENGKFDVTKIAEASDFTGVEEESGCKS</sequence>
<accession>A0A2A7AM66</accession>
<evidence type="ECO:0000256" key="2">
    <source>
        <dbReference type="SAM" id="SignalP"/>
    </source>
</evidence>
<evidence type="ECO:0000256" key="1">
    <source>
        <dbReference type="SAM" id="MobiDB-lite"/>
    </source>
</evidence>
<evidence type="ECO:0000313" key="3">
    <source>
        <dbReference type="EMBL" id="PDX80121.1"/>
    </source>
</evidence>
<organism evidence="3 4">
    <name type="scientific">Faecalibacterium prausnitzii</name>
    <dbReference type="NCBI Taxonomy" id="853"/>
    <lineage>
        <taxon>Bacteria</taxon>
        <taxon>Bacillati</taxon>
        <taxon>Bacillota</taxon>
        <taxon>Clostridia</taxon>
        <taxon>Eubacteriales</taxon>
        <taxon>Oscillospiraceae</taxon>
        <taxon>Faecalibacterium</taxon>
    </lineage>
</organism>
<reference evidence="3 4" key="1">
    <citation type="journal article" date="2017" name="Front. Microbiol.">
        <title>New Insights into the Diversity of the Genus Faecalibacterium.</title>
        <authorList>
            <person name="Benevides L."/>
            <person name="Burman S."/>
            <person name="Martin R."/>
            <person name="Robert V."/>
            <person name="Thomas M."/>
            <person name="Miquel S."/>
            <person name="Chain F."/>
            <person name="Sokol H."/>
            <person name="Bermudez-Humaran L.G."/>
            <person name="Morrison M."/>
            <person name="Langella P."/>
            <person name="Azevedo V.A."/>
            <person name="Chatel J.M."/>
            <person name="Soares S."/>
        </authorList>
    </citation>
    <scope>NUCLEOTIDE SEQUENCE [LARGE SCALE GENOMIC DNA]</scope>
    <source>
        <strain evidence="3 4">CNCM I 4575</strain>
    </source>
</reference>